<accession>A0A1L3I0L2</accession>
<keyword evidence="3" id="KW-1185">Reference proteome</keyword>
<evidence type="ECO:0000313" key="3">
    <source>
        <dbReference type="Proteomes" id="UP000183859"/>
    </source>
</evidence>
<dbReference type="RefSeq" id="WP_257786527.1">
    <property type="nucleotide sequence ID" value="NZ_CP016364.1"/>
</dbReference>
<dbReference type="EMBL" id="CP016364">
    <property type="protein sequence ID" value="APG45669.1"/>
    <property type="molecule type" value="Genomic_DNA"/>
</dbReference>
<protein>
    <submittedName>
        <fullName evidence="2">Uncharacterized protein</fullName>
    </submittedName>
</protein>
<keyword evidence="1" id="KW-0472">Membrane</keyword>
<evidence type="ECO:0000313" key="2">
    <source>
        <dbReference type="EMBL" id="APG45669.1"/>
    </source>
</evidence>
<sequence length="42" mass="4758">MDNFDRHFARTRNIMIFAIIAKLAIFGGLIWLAIYAINAFAG</sequence>
<gene>
    <name evidence="2" type="ORF">PhaeoP97_00217</name>
</gene>
<dbReference type="KEGG" id="php:PhaeoP97_00217"/>
<name>A0A1L3I0L2_9RHOB</name>
<keyword evidence="1" id="KW-0812">Transmembrane</keyword>
<feature type="transmembrane region" description="Helical" evidence="1">
    <location>
        <begin position="14"/>
        <end position="37"/>
    </location>
</feature>
<dbReference type="AlphaFoldDB" id="A0A1L3I0L2"/>
<evidence type="ECO:0000256" key="1">
    <source>
        <dbReference type="SAM" id="Phobius"/>
    </source>
</evidence>
<dbReference type="Proteomes" id="UP000183859">
    <property type="component" value="Chromosome"/>
</dbReference>
<dbReference type="STRING" id="1844006.PhaeoP97_00217"/>
<proteinExistence type="predicted"/>
<keyword evidence="1" id="KW-1133">Transmembrane helix</keyword>
<reference evidence="3" key="1">
    <citation type="submission" date="2016-07" db="EMBL/GenBank/DDBJ databases">
        <title>Phaeobacter portensis sp. nov., a tropodithietic acid producing bacterium isolated from a German harbor.</title>
        <authorList>
            <person name="Freese H.M."/>
            <person name="Bunk B."/>
            <person name="Breider S."/>
            <person name="Brinkhoff T."/>
        </authorList>
    </citation>
    <scope>NUCLEOTIDE SEQUENCE [LARGE SCALE GENOMIC DNA]</scope>
    <source>
        <strain evidence="3">P97</strain>
    </source>
</reference>
<organism evidence="2 3">
    <name type="scientific">Phaeobacter porticola</name>
    <dbReference type="NCBI Taxonomy" id="1844006"/>
    <lineage>
        <taxon>Bacteria</taxon>
        <taxon>Pseudomonadati</taxon>
        <taxon>Pseudomonadota</taxon>
        <taxon>Alphaproteobacteria</taxon>
        <taxon>Rhodobacterales</taxon>
        <taxon>Roseobacteraceae</taxon>
        <taxon>Phaeobacter</taxon>
    </lineage>
</organism>